<dbReference type="FunFam" id="3.10.290.10:FF:000001">
    <property type="entry name" value="30S ribosomal protein S4"/>
    <property type="match status" value="1"/>
</dbReference>
<dbReference type="InterPro" id="IPR001912">
    <property type="entry name" value="Ribosomal_uS4_N"/>
</dbReference>
<comment type="similarity">
    <text evidence="2 9">Belongs to the universal ribosomal protein uS4 family.</text>
</comment>
<evidence type="ECO:0000256" key="6">
    <source>
        <dbReference type="ARBA" id="ARBA00023274"/>
    </source>
</evidence>
<dbReference type="HAMAP" id="MF_01306_B">
    <property type="entry name" value="Ribosomal_uS4_B"/>
    <property type="match status" value="1"/>
</dbReference>
<dbReference type="GO" id="GO:0003735">
    <property type="term" value="F:structural constituent of ribosome"/>
    <property type="evidence" value="ECO:0007669"/>
    <property type="project" value="InterPro"/>
</dbReference>
<dbReference type="RefSeq" id="WP_052604306.1">
    <property type="nucleotide sequence ID" value="NZ_JXYS01000012.1"/>
</dbReference>
<dbReference type="InterPro" id="IPR005709">
    <property type="entry name" value="Ribosomal_uS4_bac-type"/>
</dbReference>
<evidence type="ECO:0000313" key="12">
    <source>
        <dbReference type="EMBL" id="KJF18562.1"/>
    </source>
</evidence>
<dbReference type="PANTHER" id="PTHR11831:SF4">
    <property type="entry name" value="SMALL RIBOSOMAL SUBUNIT PROTEIN US4M"/>
    <property type="match status" value="1"/>
</dbReference>
<dbReference type="STRING" id="1280514.AXFE_05100"/>
<evidence type="ECO:0000256" key="7">
    <source>
        <dbReference type="ARBA" id="ARBA00025813"/>
    </source>
</evidence>
<organism evidence="12 13">
    <name type="scientific">Acidithrix ferrooxidans</name>
    <dbReference type="NCBI Taxonomy" id="1280514"/>
    <lineage>
        <taxon>Bacteria</taxon>
        <taxon>Bacillati</taxon>
        <taxon>Actinomycetota</taxon>
        <taxon>Acidimicrobiia</taxon>
        <taxon>Acidimicrobiales</taxon>
        <taxon>Acidimicrobiaceae</taxon>
        <taxon>Acidithrix</taxon>
    </lineage>
</organism>
<accession>A0A0D8HLD0</accession>
<dbReference type="OrthoDB" id="9803672at2"/>
<dbReference type="GO" id="GO:0042274">
    <property type="term" value="P:ribosomal small subunit biogenesis"/>
    <property type="evidence" value="ECO:0007669"/>
    <property type="project" value="TreeGrafter"/>
</dbReference>
<feature type="domain" description="Small ribosomal subunit protein uS4 N-terminal" evidence="11">
    <location>
        <begin position="3"/>
        <end position="97"/>
    </location>
</feature>
<dbReference type="PROSITE" id="PS50889">
    <property type="entry name" value="S4"/>
    <property type="match status" value="1"/>
</dbReference>
<dbReference type="NCBIfam" id="TIGR01017">
    <property type="entry name" value="rpsD_bact"/>
    <property type="match status" value="1"/>
</dbReference>
<comment type="subunit">
    <text evidence="7 9">Part of the 30S ribosomal subunit. Contacts protein S5. The interaction surface between S4 and S5 is involved in control of translational fidelity.</text>
</comment>
<evidence type="ECO:0000256" key="4">
    <source>
        <dbReference type="ARBA" id="ARBA00022884"/>
    </source>
</evidence>
<evidence type="ECO:0000259" key="10">
    <source>
        <dbReference type="SMART" id="SM00363"/>
    </source>
</evidence>
<keyword evidence="5 9" id="KW-0689">Ribosomal protein</keyword>
<name>A0A0D8HLD0_9ACTN</name>
<comment type="caution">
    <text evidence="12">The sequence shown here is derived from an EMBL/GenBank/DDBJ whole genome shotgun (WGS) entry which is preliminary data.</text>
</comment>
<reference evidence="12 13" key="1">
    <citation type="submission" date="2015-01" db="EMBL/GenBank/DDBJ databases">
        <title>Draft genome of the acidophilic iron oxidizer Acidithrix ferrooxidans strain Py-F3.</title>
        <authorList>
            <person name="Poehlein A."/>
            <person name="Eisen S."/>
            <person name="Schloemann M."/>
            <person name="Johnson B.D."/>
            <person name="Daniel R."/>
            <person name="Muehling M."/>
        </authorList>
    </citation>
    <scope>NUCLEOTIDE SEQUENCE [LARGE SCALE GENOMIC DNA]</scope>
    <source>
        <strain evidence="12 13">Py-F3</strain>
    </source>
</reference>
<dbReference type="GO" id="GO:0015935">
    <property type="term" value="C:small ribosomal subunit"/>
    <property type="evidence" value="ECO:0007669"/>
    <property type="project" value="InterPro"/>
</dbReference>
<dbReference type="InterPro" id="IPR022801">
    <property type="entry name" value="Ribosomal_uS4"/>
</dbReference>
<dbReference type="NCBIfam" id="NF003717">
    <property type="entry name" value="PRK05327.1"/>
    <property type="match status" value="1"/>
</dbReference>
<dbReference type="GO" id="GO:0006412">
    <property type="term" value="P:translation"/>
    <property type="evidence" value="ECO:0007669"/>
    <property type="project" value="UniProtKB-UniRule"/>
</dbReference>
<feature type="domain" description="RNA-binding S4" evidence="10">
    <location>
        <begin position="98"/>
        <end position="162"/>
    </location>
</feature>
<evidence type="ECO:0000256" key="1">
    <source>
        <dbReference type="ARBA" id="ARBA00003866"/>
    </source>
</evidence>
<sequence>MARYTGPVCRLCRREREKLFLKGSKCDTHCPLEKRNYPPGEHGRDRARQGSEYLTQLREKQKARRIYGVLEKQFRNMFEEASRQDGITGENLLRMLEMRLDNIAFRAGWGVSRSQARQFVLHGFVTVNGRKATIPSMRLRRGDIVALKPSARELAVVTESIASQAPHIPAWLTSIGSGFEVEVSNPPLREQIDVKVREQLIVELYSK</sequence>
<dbReference type="PATRIC" id="fig|1280514.3.peg.698"/>
<gene>
    <name evidence="9 12" type="primary">rpsD</name>
    <name evidence="12" type="ORF">AXFE_05100</name>
</gene>
<evidence type="ECO:0000256" key="9">
    <source>
        <dbReference type="HAMAP-Rule" id="MF_01306"/>
    </source>
</evidence>
<proteinExistence type="inferred from homology"/>
<dbReference type="Gene3D" id="1.10.1050.10">
    <property type="entry name" value="Ribosomal Protein S4 Delta 41, Chain A, domain 1"/>
    <property type="match status" value="1"/>
</dbReference>
<dbReference type="SUPFAM" id="SSF55174">
    <property type="entry name" value="Alpha-L RNA-binding motif"/>
    <property type="match status" value="1"/>
</dbReference>
<dbReference type="AlphaFoldDB" id="A0A0D8HLD0"/>
<dbReference type="SMART" id="SM00363">
    <property type="entry name" value="S4"/>
    <property type="match status" value="1"/>
</dbReference>
<evidence type="ECO:0000256" key="3">
    <source>
        <dbReference type="ARBA" id="ARBA00022730"/>
    </source>
</evidence>
<dbReference type="SMART" id="SM01390">
    <property type="entry name" value="Ribosomal_S4"/>
    <property type="match status" value="1"/>
</dbReference>
<comment type="function">
    <text evidence="1 9">One of the primary rRNA binding proteins, it binds directly to 16S rRNA where it nucleates assembly of the body of the 30S subunit.</text>
</comment>
<dbReference type="PANTHER" id="PTHR11831">
    <property type="entry name" value="30S 40S RIBOSOMAL PROTEIN"/>
    <property type="match status" value="1"/>
</dbReference>
<dbReference type="Pfam" id="PF01479">
    <property type="entry name" value="S4"/>
    <property type="match status" value="1"/>
</dbReference>
<protein>
    <recommendedName>
        <fullName evidence="8 9">Small ribosomal subunit protein uS4</fullName>
    </recommendedName>
</protein>
<keyword evidence="3 9" id="KW-0699">rRNA-binding</keyword>
<dbReference type="Gene3D" id="3.10.290.10">
    <property type="entry name" value="RNA-binding S4 domain"/>
    <property type="match status" value="1"/>
</dbReference>
<dbReference type="Proteomes" id="UP000032360">
    <property type="component" value="Unassembled WGS sequence"/>
</dbReference>
<keyword evidence="4 9" id="KW-0694">RNA-binding</keyword>
<dbReference type="EMBL" id="JXYS01000012">
    <property type="protein sequence ID" value="KJF18562.1"/>
    <property type="molecule type" value="Genomic_DNA"/>
</dbReference>
<evidence type="ECO:0000256" key="8">
    <source>
        <dbReference type="ARBA" id="ARBA00035254"/>
    </source>
</evidence>
<evidence type="ECO:0000256" key="2">
    <source>
        <dbReference type="ARBA" id="ARBA00007465"/>
    </source>
</evidence>
<evidence type="ECO:0000256" key="5">
    <source>
        <dbReference type="ARBA" id="ARBA00022980"/>
    </source>
</evidence>
<keyword evidence="13" id="KW-1185">Reference proteome</keyword>
<dbReference type="CDD" id="cd00165">
    <property type="entry name" value="S4"/>
    <property type="match status" value="1"/>
</dbReference>
<dbReference type="FunFam" id="1.10.1050.10:FF:000001">
    <property type="entry name" value="30S ribosomal protein S4"/>
    <property type="match status" value="1"/>
</dbReference>
<keyword evidence="6 9" id="KW-0687">Ribonucleoprotein</keyword>
<dbReference type="InterPro" id="IPR036986">
    <property type="entry name" value="S4_RNA-bd_sf"/>
</dbReference>
<dbReference type="GO" id="GO:0019843">
    <property type="term" value="F:rRNA binding"/>
    <property type="evidence" value="ECO:0007669"/>
    <property type="project" value="UniProtKB-UniRule"/>
</dbReference>
<dbReference type="Pfam" id="PF00163">
    <property type="entry name" value="Ribosomal_S4"/>
    <property type="match status" value="1"/>
</dbReference>
<comment type="function">
    <text evidence="9">With S5 and S12 plays an important role in translational accuracy.</text>
</comment>
<dbReference type="InterPro" id="IPR002942">
    <property type="entry name" value="S4_RNA-bd"/>
</dbReference>
<evidence type="ECO:0000313" key="13">
    <source>
        <dbReference type="Proteomes" id="UP000032360"/>
    </source>
</evidence>
<evidence type="ECO:0000259" key="11">
    <source>
        <dbReference type="SMART" id="SM01390"/>
    </source>
</evidence>